<evidence type="ECO:0000256" key="1">
    <source>
        <dbReference type="SAM" id="SignalP"/>
    </source>
</evidence>
<dbReference type="RefSeq" id="WP_331302178.1">
    <property type="nucleotide sequence ID" value="NZ_MLCA01000006.1"/>
</dbReference>
<gene>
    <name evidence="2" type="ORF">MOTC310_13905</name>
</gene>
<dbReference type="EMBL" id="MLCA01000006">
    <property type="protein sequence ID" value="MEE7491499.1"/>
    <property type="molecule type" value="Genomic_DNA"/>
</dbReference>
<evidence type="ECO:0000313" key="2">
    <source>
        <dbReference type="EMBL" id="MEE7491499.1"/>
    </source>
</evidence>
<organism evidence="2 3">
    <name type="scientific">Methylobacterium oryzae</name>
    <dbReference type="NCBI Taxonomy" id="334852"/>
    <lineage>
        <taxon>Bacteria</taxon>
        <taxon>Pseudomonadati</taxon>
        <taxon>Pseudomonadota</taxon>
        <taxon>Alphaproteobacteria</taxon>
        <taxon>Hyphomicrobiales</taxon>
        <taxon>Methylobacteriaceae</taxon>
        <taxon>Methylobacterium</taxon>
    </lineage>
</organism>
<dbReference type="PANTHER" id="PTHR35271">
    <property type="entry name" value="ABC TRANSPORTER, SUBSTRATE-BINDING LIPOPROTEIN-RELATED"/>
    <property type="match status" value="1"/>
</dbReference>
<dbReference type="PANTHER" id="PTHR35271:SF1">
    <property type="entry name" value="ABC TRANSPORTER, SUBSTRATE-BINDING LIPOPROTEIN"/>
    <property type="match status" value="1"/>
</dbReference>
<keyword evidence="3" id="KW-1185">Reference proteome</keyword>
<dbReference type="Gene3D" id="3.40.50.2300">
    <property type="match status" value="2"/>
</dbReference>
<dbReference type="InterPro" id="IPR007487">
    <property type="entry name" value="ABC_transpt-TYRBP-like"/>
</dbReference>
<dbReference type="Proteomes" id="UP001355206">
    <property type="component" value="Unassembled WGS sequence"/>
</dbReference>
<keyword evidence="1" id="KW-0732">Signal</keyword>
<reference evidence="2 3" key="1">
    <citation type="journal article" date="2012" name="Genet. Mol. Biol.">
        <title>Analysis of 16S rRNA and mxaF genes revealing insights into Methylobacterium niche-specific plant association.</title>
        <authorList>
            <person name="Dourado M.N."/>
            <person name="Andreote F.D."/>
            <person name="Dini-Andreote F."/>
            <person name="Conti R."/>
            <person name="Araujo J.M."/>
            <person name="Araujo W.L."/>
        </authorList>
    </citation>
    <scope>NUCLEOTIDE SEQUENCE [LARGE SCALE GENOMIC DNA]</scope>
    <source>
        <strain evidence="2 3">TC3-10</strain>
    </source>
</reference>
<protein>
    <submittedName>
        <fullName evidence="2">ABC transporter substrate-binding protein</fullName>
    </submittedName>
</protein>
<accession>A0ABU7TNV5</accession>
<dbReference type="CDD" id="cd06325">
    <property type="entry name" value="PBP1_ABC_unchar_transporter"/>
    <property type="match status" value="1"/>
</dbReference>
<name>A0ABU7TNV5_9HYPH</name>
<feature type="chain" id="PRO_5046119816" evidence="1">
    <location>
        <begin position="24"/>
        <end position="325"/>
    </location>
</feature>
<evidence type="ECO:0000313" key="3">
    <source>
        <dbReference type="Proteomes" id="UP001355206"/>
    </source>
</evidence>
<dbReference type="Pfam" id="PF04392">
    <property type="entry name" value="ABC_sub_bind"/>
    <property type="match status" value="1"/>
</dbReference>
<feature type="signal peptide" evidence="1">
    <location>
        <begin position="1"/>
        <end position="23"/>
    </location>
</feature>
<sequence length="325" mass="34748">MRRRTVLAGLPLALAGWPRAARAQAQAHVGALWPFAEGDPEGRVLAEAFHAGLRDHGQPDQRVDDRWTGADRERARLLATELVAAQPQVIFAYLSAQLTAVASLTKQIPIVFVGASNPVRFGYVESLQRPGGNITGFTLYEAPLGGKWVAALKEAVPSLRRVTLLSNLSTEIRGENLYAEPFRTTATALGIEPVVVKIDEAAAIEPIVADLARQGDGGLIVAPGTFSEANGDQIVALTTSLRVPAVFAIRRFAYRGGLMSYGPDPVETVHRAAAYVGRILRGENPATLPVQAPTKFDFIVNLKAARSMGVTISSALLAQADEIVE</sequence>
<comment type="caution">
    <text evidence="2">The sequence shown here is derived from an EMBL/GenBank/DDBJ whole genome shotgun (WGS) entry which is preliminary data.</text>
</comment>
<proteinExistence type="predicted"/>